<proteinExistence type="inferred from homology"/>
<evidence type="ECO:0000256" key="5">
    <source>
        <dbReference type="ARBA" id="ARBA00023002"/>
    </source>
</evidence>
<evidence type="ECO:0000256" key="1">
    <source>
        <dbReference type="ARBA" id="ARBA00001974"/>
    </source>
</evidence>
<evidence type="ECO:0000256" key="2">
    <source>
        <dbReference type="ARBA" id="ARBA00009347"/>
    </source>
</evidence>
<sequence>MDFDITDDQQALREAVRRWVDKGFAFERRHALAKAGGRSRAVWGELAELGLAGLAVPEAHGGLGLGPVEAMLVNEELGRGLVHAPWTNAALAVPALLAAAPEALQREWLPRIADGSALVVLAQQERAARWALDRPATRAERRGDGWVVTGTKIAVPAGDEADAFIVPARIAGSDGERAGIGLFVVEAGAAAITPYPTQDGARAADLRFDAAPAALIAEDGLERLEHAVDIALAGIAAEGVGLMDRLLAMTVEYLNTRRQFGVPIASFQALRHRVADAKMQLELARSMSYYATLKLGAPAAERRRAVAQARVQLGQAMRFVGQQCIQMHGGIGVTDEYAGSHYFKRLTVLELAFGDTLHHLGEVAARMEDTAGVFV</sequence>
<dbReference type="InterPro" id="IPR009100">
    <property type="entry name" value="AcylCoA_DH/oxidase_NM_dom_sf"/>
</dbReference>
<feature type="domain" description="Acyl-CoA dehydrogenase/oxidase N-terminal" evidence="7">
    <location>
        <begin position="6"/>
        <end position="115"/>
    </location>
</feature>
<dbReference type="PANTHER" id="PTHR43884">
    <property type="entry name" value="ACYL-COA DEHYDROGENASE"/>
    <property type="match status" value="1"/>
</dbReference>
<dbReference type="Gene3D" id="2.40.110.10">
    <property type="entry name" value="Butyryl-CoA Dehydrogenase, subunit A, domain 2"/>
    <property type="match status" value="1"/>
</dbReference>
<dbReference type="PANTHER" id="PTHR43884:SF20">
    <property type="entry name" value="ACYL-COA DEHYDROGENASE FADE28"/>
    <property type="match status" value="1"/>
</dbReference>
<keyword evidence="4" id="KW-0274">FAD</keyword>
<dbReference type="Pfam" id="PF02771">
    <property type="entry name" value="Acyl-CoA_dh_N"/>
    <property type="match status" value="1"/>
</dbReference>
<keyword evidence="3" id="KW-0285">Flavoprotein</keyword>
<evidence type="ECO:0000256" key="3">
    <source>
        <dbReference type="ARBA" id="ARBA00022630"/>
    </source>
</evidence>
<keyword evidence="5" id="KW-0560">Oxidoreductase</keyword>
<protein>
    <submittedName>
        <fullName evidence="8">Acyl-CoA dehydrogenase</fullName>
    </submittedName>
</protein>
<dbReference type="InterPro" id="IPR013786">
    <property type="entry name" value="AcylCoA_DH/ox_N"/>
</dbReference>
<dbReference type="InterPro" id="IPR009075">
    <property type="entry name" value="AcylCo_DH/oxidase_C"/>
</dbReference>
<gene>
    <name evidence="8" type="ORF">G7087_03870</name>
</gene>
<evidence type="ECO:0000313" key="8">
    <source>
        <dbReference type="EMBL" id="NHK97501.1"/>
    </source>
</evidence>
<dbReference type="Pfam" id="PF00441">
    <property type="entry name" value="Acyl-CoA_dh_1"/>
    <property type="match status" value="1"/>
</dbReference>
<dbReference type="CDD" id="cd00567">
    <property type="entry name" value="ACAD"/>
    <property type="match status" value="1"/>
</dbReference>
<dbReference type="Gene3D" id="1.10.540.10">
    <property type="entry name" value="Acyl-CoA dehydrogenase/oxidase, N-terminal domain"/>
    <property type="match status" value="1"/>
</dbReference>
<comment type="cofactor">
    <cofactor evidence="1">
        <name>FAD</name>
        <dbReference type="ChEBI" id="CHEBI:57692"/>
    </cofactor>
</comment>
<dbReference type="SUPFAM" id="SSF47203">
    <property type="entry name" value="Acyl-CoA dehydrogenase C-terminal domain-like"/>
    <property type="match status" value="1"/>
</dbReference>
<name>A0ABX0HT67_9BURK</name>
<accession>A0ABX0HT67</accession>
<dbReference type="SUPFAM" id="SSF56645">
    <property type="entry name" value="Acyl-CoA dehydrogenase NM domain-like"/>
    <property type="match status" value="1"/>
</dbReference>
<dbReference type="RefSeq" id="WP_009858546.1">
    <property type="nucleotide sequence ID" value="NZ_JAAOCD010000001.1"/>
</dbReference>
<comment type="similarity">
    <text evidence="2">Belongs to the acyl-CoA dehydrogenase family.</text>
</comment>
<dbReference type="Proteomes" id="UP000802098">
    <property type="component" value="Unassembled WGS sequence"/>
</dbReference>
<evidence type="ECO:0000259" key="7">
    <source>
        <dbReference type="Pfam" id="PF02771"/>
    </source>
</evidence>
<evidence type="ECO:0000313" key="9">
    <source>
        <dbReference type="Proteomes" id="UP000802098"/>
    </source>
</evidence>
<feature type="domain" description="Acyl-CoA dehydrogenase/oxidase C-terminal" evidence="6">
    <location>
        <begin position="219"/>
        <end position="367"/>
    </location>
</feature>
<dbReference type="EMBL" id="JAAOCD010000001">
    <property type="protein sequence ID" value="NHK97501.1"/>
    <property type="molecule type" value="Genomic_DNA"/>
</dbReference>
<dbReference type="InterPro" id="IPR037069">
    <property type="entry name" value="AcylCoA_DH/ox_N_sf"/>
</dbReference>
<reference evidence="8 9" key="1">
    <citation type="submission" date="2020-03" db="EMBL/GenBank/DDBJ databases">
        <title>Rubrivivax benzoatilyticus JA2 (sequenced after 10 years sub-culturing).</title>
        <authorList>
            <person name="Gupta D."/>
            <person name="Chintalapati S."/>
            <person name="Chintalapati V.R."/>
        </authorList>
    </citation>
    <scope>NUCLEOTIDE SEQUENCE [LARGE SCALE GENOMIC DNA]</scope>
    <source>
        <strain evidence="8 9">JA2-Mal</strain>
    </source>
</reference>
<keyword evidence="9" id="KW-1185">Reference proteome</keyword>
<organism evidence="8 9">
    <name type="scientific">Rubrivivax benzoatilyticus</name>
    <dbReference type="NCBI Taxonomy" id="316997"/>
    <lineage>
        <taxon>Bacteria</taxon>
        <taxon>Pseudomonadati</taxon>
        <taxon>Pseudomonadota</taxon>
        <taxon>Betaproteobacteria</taxon>
        <taxon>Burkholderiales</taxon>
        <taxon>Sphaerotilaceae</taxon>
        <taxon>Rubrivivax</taxon>
    </lineage>
</organism>
<dbReference type="InterPro" id="IPR046373">
    <property type="entry name" value="Acyl-CoA_Oxase/DH_mid-dom_sf"/>
</dbReference>
<comment type="caution">
    <text evidence="8">The sequence shown here is derived from an EMBL/GenBank/DDBJ whole genome shotgun (WGS) entry which is preliminary data.</text>
</comment>
<dbReference type="InterPro" id="IPR036250">
    <property type="entry name" value="AcylCo_DH-like_C"/>
</dbReference>
<evidence type="ECO:0000259" key="6">
    <source>
        <dbReference type="Pfam" id="PF00441"/>
    </source>
</evidence>
<dbReference type="Gene3D" id="1.20.140.10">
    <property type="entry name" value="Butyryl-CoA Dehydrogenase, subunit A, domain 3"/>
    <property type="match status" value="1"/>
</dbReference>
<evidence type="ECO:0000256" key="4">
    <source>
        <dbReference type="ARBA" id="ARBA00022827"/>
    </source>
</evidence>